<gene>
    <name evidence="4" type="ORF">GCM10007276_11630</name>
</gene>
<dbReference type="SUPFAM" id="SSF56300">
    <property type="entry name" value="Metallo-dependent phosphatases"/>
    <property type="match status" value="1"/>
</dbReference>
<dbReference type="InterPro" id="IPR051158">
    <property type="entry name" value="Metallophosphoesterase_sf"/>
</dbReference>
<evidence type="ECO:0000256" key="2">
    <source>
        <dbReference type="ARBA" id="ARBA00022801"/>
    </source>
</evidence>
<dbReference type="PANTHER" id="PTHR31302">
    <property type="entry name" value="TRANSMEMBRANE PROTEIN WITH METALLOPHOSPHOESTERASE DOMAIN-RELATED"/>
    <property type="match status" value="1"/>
</dbReference>
<dbReference type="Proteomes" id="UP000602745">
    <property type="component" value="Unassembled WGS sequence"/>
</dbReference>
<proteinExistence type="predicted"/>
<protein>
    <submittedName>
        <fullName evidence="4">Metallophosphoesterase</fullName>
    </submittedName>
</protein>
<dbReference type="InterPro" id="IPR004843">
    <property type="entry name" value="Calcineurin-like_PHP"/>
</dbReference>
<sequence>MEQPPPSRLITRRRLITAGGGLLVGGTAGLSYAAYIEPAVRLVVTDYHLTPPGWPDDFPLTIAVVSDVHAGGPNMPLARIEAMVDLVNSLNADLIVHLGDHEATHPFITEHVPPDAWAGALKRLAAPLGFYSILGNHDWWFNRDAVRAAVLRAGIPILENDALHLEKDGRKFWLGGIGDQIAYYIAPYTFRGVDDLPGTIAKMTTDDPAILLIHEPDIFVRVPTRISLTLAGHTHGGQINIKGLPNPFVPSQYGDRFRYGHIVEEGRHMIVSGGLGTSKVPVRFGVPPEIVMVTLGRH</sequence>
<organism evidence="4 5">
    <name type="scientific">Agaricicola taiwanensis</name>
    <dbReference type="NCBI Taxonomy" id="591372"/>
    <lineage>
        <taxon>Bacteria</taxon>
        <taxon>Pseudomonadati</taxon>
        <taxon>Pseudomonadota</taxon>
        <taxon>Alphaproteobacteria</taxon>
        <taxon>Rhodobacterales</taxon>
        <taxon>Paracoccaceae</taxon>
        <taxon>Agaricicola</taxon>
    </lineage>
</organism>
<keyword evidence="2" id="KW-0378">Hydrolase</keyword>
<dbReference type="GO" id="GO:0046872">
    <property type="term" value="F:metal ion binding"/>
    <property type="evidence" value="ECO:0007669"/>
    <property type="project" value="UniProtKB-KW"/>
</dbReference>
<keyword evidence="1" id="KW-0479">Metal-binding</keyword>
<dbReference type="GO" id="GO:0016020">
    <property type="term" value="C:membrane"/>
    <property type="evidence" value="ECO:0007669"/>
    <property type="project" value="GOC"/>
</dbReference>
<dbReference type="CDD" id="cd07385">
    <property type="entry name" value="MPP_YkuE_C"/>
    <property type="match status" value="1"/>
</dbReference>
<dbReference type="InterPro" id="IPR029052">
    <property type="entry name" value="Metallo-depent_PP-like"/>
</dbReference>
<evidence type="ECO:0000256" key="1">
    <source>
        <dbReference type="ARBA" id="ARBA00022723"/>
    </source>
</evidence>
<dbReference type="Gene3D" id="3.60.21.10">
    <property type="match status" value="1"/>
</dbReference>
<evidence type="ECO:0000313" key="5">
    <source>
        <dbReference type="Proteomes" id="UP000602745"/>
    </source>
</evidence>
<dbReference type="EMBL" id="BMCP01000001">
    <property type="protein sequence ID" value="GGE35861.1"/>
    <property type="molecule type" value="Genomic_DNA"/>
</dbReference>
<dbReference type="AlphaFoldDB" id="A0A8J2YGK7"/>
<evidence type="ECO:0000313" key="4">
    <source>
        <dbReference type="EMBL" id="GGE35861.1"/>
    </source>
</evidence>
<keyword evidence="5" id="KW-1185">Reference proteome</keyword>
<dbReference type="Pfam" id="PF00149">
    <property type="entry name" value="Metallophos"/>
    <property type="match status" value="1"/>
</dbReference>
<dbReference type="GO" id="GO:0009245">
    <property type="term" value="P:lipid A biosynthetic process"/>
    <property type="evidence" value="ECO:0007669"/>
    <property type="project" value="TreeGrafter"/>
</dbReference>
<dbReference type="PANTHER" id="PTHR31302:SF31">
    <property type="entry name" value="PHOSPHODIESTERASE YAEI"/>
    <property type="match status" value="1"/>
</dbReference>
<dbReference type="PROSITE" id="PS51318">
    <property type="entry name" value="TAT"/>
    <property type="match status" value="1"/>
</dbReference>
<name>A0A8J2YGK7_9RHOB</name>
<feature type="domain" description="Calcineurin-like phosphoesterase" evidence="3">
    <location>
        <begin position="61"/>
        <end position="235"/>
    </location>
</feature>
<dbReference type="RefSeq" id="WP_188408714.1">
    <property type="nucleotide sequence ID" value="NZ_BMCP01000001.1"/>
</dbReference>
<reference evidence="4" key="1">
    <citation type="journal article" date="2014" name="Int. J. Syst. Evol. Microbiol.">
        <title>Complete genome sequence of Corynebacterium casei LMG S-19264T (=DSM 44701T), isolated from a smear-ripened cheese.</title>
        <authorList>
            <consortium name="US DOE Joint Genome Institute (JGI-PGF)"/>
            <person name="Walter F."/>
            <person name="Albersmeier A."/>
            <person name="Kalinowski J."/>
            <person name="Ruckert C."/>
        </authorList>
    </citation>
    <scope>NUCLEOTIDE SEQUENCE</scope>
    <source>
        <strain evidence="4">CCM 7684</strain>
    </source>
</reference>
<dbReference type="GO" id="GO:0008758">
    <property type="term" value="F:UDP-2,3-diacylglucosamine hydrolase activity"/>
    <property type="evidence" value="ECO:0007669"/>
    <property type="project" value="TreeGrafter"/>
</dbReference>
<dbReference type="InterPro" id="IPR006311">
    <property type="entry name" value="TAT_signal"/>
</dbReference>
<comment type="caution">
    <text evidence="4">The sequence shown here is derived from an EMBL/GenBank/DDBJ whole genome shotgun (WGS) entry which is preliminary data.</text>
</comment>
<accession>A0A8J2YGK7</accession>
<reference evidence="4" key="2">
    <citation type="submission" date="2020-09" db="EMBL/GenBank/DDBJ databases">
        <authorList>
            <person name="Sun Q."/>
            <person name="Sedlacek I."/>
        </authorList>
    </citation>
    <scope>NUCLEOTIDE SEQUENCE</scope>
    <source>
        <strain evidence="4">CCM 7684</strain>
    </source>
</reference>
<evidence type="ECO:0000259" key="3">
    <source>
        <dbReference type="Pfam" id="PF00149"/>
    </source>
</evidence>